<gene>
    <name evidence="1" type="ORF">NW74_04070</name>
</gene>
<reference evidence="1 2" key="1">
    <citation type="submission" date="2014-10" db="EMBL/GenBank/DDBJ databases">
        <title>Complete genome sequence of Parvimonas micra KCOM 1535 (= ChDC B708).</title>
        <authorList>
            <person name="Kook J.-K."/>
            <person name="Park S.-N."/>
            <person name="Lim Y.K."/>
            <person name="Roh H."/>
        </authorList>
    </citation>
    <scope>NUCLEOTIDE SEQUENCE [LARGE SCALE GENOMIC DNA]</scope>
    <source>
        <strain evidence="2">KCOM 1535 / ChDC B708</strain>
    </source>
</reference>
<accession>A0A0B4S197</accession>
<dbReference type="OrthoDB" id="9867672at2"/>
<organism evidence="1 2">
    <name type="scientific">Parvimonas micra</name>
    <dbReference type="NCBI Taxonomy" id="33033"/>
    <lineage>
        <taxon>Bacteria</taxon>
        <taxon>Bacillati</taxon>
        <taxon>Bacillota</taxon>
        <taxon>Tissierellia</taxon>
        <taxon>Tissierellales</taxon>
        <taxon>Peptoniphilaceae</taxon>
        <taxon>Parvimonas</taxon>
    </lineage>
</organism>
<name>A0A0B4S197_9FIRM</name>
<dbReference type="KEGG" id="pmic:NW74_04070"/>
<evidence type="ECO:0000313" key="1">
    <source>
        <dbReference type="EMBL" id="AIZ36563.1"/>
    </source>
</evidence>
<dbReference type="RefSeq" id="WP_041953966.1">
    <property type="nucleotide sequence ID" value="NZ_CP009761.1"/>
</dbReference>
<dbReference type="Proteomes" id="UP000031386">
    <property type="component" value="Chromosome"/>
</dbReference>
<protein>
    <submittedName>
        <fullName evidence="1">CagZ protein</fullName>
    </submittedName>
</protein>
<evidence type="ECO:0000313" key="2">
    <source>
        <dbReference type="Proteomes" id="UP000031386"/>
    </source>
</evidence>
<dbReference type="EMBL" id="CP009761">
    <property type="protein sequence ID" value="AIZ36563.1"/>
    <property type="molecule type" value="Genomic_DNA"/>
</dbReference>
<sequence length="361" mass="41164">MMSTNFRTEVFKLCKKLQKDEASQKIRKMIYDMSVVIESNEIGEKFTDSRNDFAYMAKHSNTEFHGFIFLDENIEKIDIPNFFNVEHLSSAERILIEQGHKTLTRFIDLCLSEIIYESNEVADSMNPYFLYKEVSVSENVSTLLSDEELIPAISAFKNGRVYKVLMDANFIKMFKKIDIDAMRGLVSILEKEINQSLGEEISKDIKDFSMKLHTKLDDITDVMFAFSVLMLALKNSLKISCRLLYRAICGIDLFVLNNDNIISIEKDVSTVVSKFYKIFAQDITLDFSGGDMGSILLIDCDLPHGIHIHEFGMLIAQTLNFAGEFGESAKYSVVTVDEELIHIHHLVDEVLKVGLPIINTN</sequence>
<dbReference type="AlphaFoldDB" id="A0A0B4S197"/>
<proteinExistence type="predicted"/>
<keyword evidence="2" id="KW-1185">Reference proteome</keyword>